<dbReference type="Proteomes" id="UP001304243">
    <property type="component" value="Unassembled WGS sequence"/>
</dbReference>
<proteinExistence type="predicted"/>
<dbReference type="AlphaFoldDB" id="A0AAN7DNJ9"/>
<dbReference type="EMBL" id="JASEJX010000013">
    <property type="protein sequence ID" value="KAK4518366.1"/>
    <property type="molecule type" value="Genomic_DNA"/>
</dbReference>
<accession>A0AAN7DNJ9</accession>
<keyword evidence="1" id="KW-0032">Aminotransferase</keyword>
<comment type="caution">
    <text evidence="1">The sequence shown here is derived from an EMBL/GenBank/DDBJ whole genome shotgun (WGS) entry which is preliminary data.</text>
</comment>
<reference evidence="1 2" key="1">
    <citation type="submission" date="2022-11" db="EMBL/GenBank/DDBJ databases">
        <title>Mucor velutinosus strain NIH1002 WGS.</title>
        <authorList>
            <person name="Subramanian P."/>
            <person name="Mullikin J.C."/>
            <person name="Segre J.A."/>
            <person name="Zelazny A.M."/>
        </authorList>
    </citation>
    <scope>NUCLEOTIDE SEQUENCE [LARGE SCALE GENOMIC DNA]</scope>
    <source>
        <strain evidence="1 2">NIH1002</strain>
    </source>
</reference>
<keyword evidence="1" id="KW-0808">Transferase</keyword>
<evidence type="ECO:0000313" key="2">
    <source>
        <dbReference type="Proteomes" id="UP001304243"/>
    </source>
</evidence>
<sequence>MSFKYAYDKFHLCSCKSYYLLKIPSDFYYNKDSGNIVYNRRMIHHYKQYPPHEKYIHVANLLEDLYAFYRRTRKGKLATQDDTVLCSAVTSFLTKVYPSKLSNDGQTLTTQYVFILPFKKYTNRDFIDTTLRPLLHNTPWLTSEDLASKTVFYSRADTYAYRLNEQYELCLERERRNTCFALCKRHMINIDYC</sequence>
<protein>
    <submittedName>
        <fullName evidence="1">Tyrosine aminotransferase (L-tyrosine:2-oxoglutarate aminotransferase)</fullName>
        <ecNumber evidence="1">2.6.1.5</ecNumber>
    </submittedName>
</protein>
<dbReference type="GO" id="GO:0008483">
    <property type="term" value="F:transaminase activity"/>
    <property type="evidence" value="ECO:0007669"/>
    <property type="project" value="UniProtKB-KW"/>
</dbReference>
<name>A0AAN7DNJ9_9FUNG</name>
<dbReference type="RefSeq" id="XP_064685032.1">
    <property type="nucleotide sequence ID" value="XM_064821112.1"/>
</dbReference>
<keyword evidence="2" id="KW-1185">Reference proteome</keyword>
<evidence type="ECO:0000313" key="1">
    <source>
        <dbReference type="EMBL" id="KAK4518366.1"/>
    </source>
</evidence>
<dbReference type="GeneID" id="89945421"/>
<gene>
    <name evidence="1" type="ORF">ATC70_001719</name>
</gene>
<dbReference type="EC" id="2.6.1.5" evidence="1"/>
<organism evidence="1 2">
    <name type="scientific">Mucor velutinosus</name>
    <dbReference type="NCBI Taxonomy" id="708070"/>
    <lineage>
        <taxon>Eukaryota</taxon>
        <taxon>Fungi</taxon>
        <taxon>Fungi incertae sedis</taxon>
        <taxon>Mucoromycota</taxon>
        <taxon>Mucoromycotina</taxon>
        <taxon>Mucoromycetes</taxon>
        <taxon>Mucorales</taxon>
        <taxon>Mucorineae</taxon>
        <taxon>Mucoraceae</taxon>
        <taxon>Mucor</taxon>
    </lineage>
</organism>